<name>A0ABX6F026_KLUMA</name>
<dbReference type="PANTHER" id="PTHR21456">
    <property type="entry name" value="FAMILY WITH SEQUENCE SIMILARITY 102"/>
    <property type="match status" value="1"/>
</dbReference>
<dbReference type="EMBL" id="CP015060">
    <property type="protein sequence ID" value="QGN17959.1"/>
    <property type="molecule type" value="Genomic_DNA"/>
</dbReference>
<dbReference type="InterPro" id="IPR019448">
    <property type="entry name" value="NT-C2"/>
</dbReference>
<reference evidence="3 4" key="1">
    <citation type="submission" date="2016-03" db="EMBL/GenBank/DDBJ databases">
        <title>How can Kluyveromyces marxianus grow so fast - potential evolutionary course in Saccharomyces Complex revealed by comparative genomics.</title>
        <authorList>
            <person name="Mo W."/>
            <person name="Lu W."/>
            <person name="Yang X."/>
            <person name="Qi J."/>
            <person name="Lv H."/>
        </authorList>
    </citation>
    <scope>NUCLEOTIDE SEQUENCE [LARGE SCALE GENOMIC DNA]</scope>
    <source>
        <strain evidence="3 4">FIM1</strain>
    </source>
</reference>
<keyword evidence="4" id="KW-1185">Reference proteome</keyword>
<reference evidence="3 4" key="2">
    <citation type="submission" date="2019-11" db="EMBL/GenBank/DDBJ databases">
        <authorList>
            <person name="Lu H."/>
        </authorList>
    </citation>
    <scope>NUCLEOTIDE SEQUENCE [LARGE SCALE GENOMIC DNA]</scope>
    <source>
        <strain evidence="3 4">FIM1</strain>
    </source>
</reference>
<accession>A0ABX6F026</accession>
<feature type="compositionally biased region" description="Polar residues" evidence="1">
    <location>
        <begin position="214"/>
        <end position="228"/>
    </location>
</feature>
<gene>
    <name evidence="3" type="ORF">FIM1_5168</name>
</gene>
<feature type="region of interest" description="Disordered" evidence="1">
    <location>
        <begin position="214"/>
        <end position="248"/>
    </location>
</feature>
<dbReference type="PANTHER" id="PTHR21456:SF1">
    <property type="entry name" value="C2 NT-TYPE DOMAIN-CONTAINING PROTEIN"/>
    <property type="match status" value="1"/>
</dbReference>
<dbReference type="InterPro" id="IPR039931">
    <property type="entry name" value="EEIG1/2-like"/>
</dbReference>
<dbReference type="Proteomes" id="UP000422736">
    <property type="component" value="Chromosome 8"/>
</dbReference>
<evidence type="ECO:0000313" key="4">
    <source>
        <dbReference type="Proteomes" id="UP000422736"/>
    </source>
</evidence>
<sequence>MINISQKSKSRRPKFLLRFSINQLTNIPQSAGYCYCKWHLKDGTGTSTSKIEQEGQQIDTNHQSKGVTERIFVKNHRAVWNYKVDPPIKVKLHVDKYKSLSKKILIVEVYFEFLEDVTKNEQSNGKLNHHSHTYTQKVTGKILLGNVTIDVTHFIDQNGTEFHDRFLLQKSKVNSILSMSIKMQLIRGKFEDFRLTNGEQLLQKNKLELSNYMENYSDTSSNPTTPISSLHPPESSDSKLSGGVRKTSHLSHPKTIHMHGETLASLTISNQLVEKLYQKTFKFPWDPRPGEYTPQECVEDILEGGNGWAKNEKGINLIDLEALQITDLGNDDYLLASLLDQQGIHYTPNNSNLNWDILASKWGKSGYTKSRGEYLKANIQNHYYTGKKQNIDDLAAEKLKDSKSWKVSYNPSKDASLNNSKLQLLHSQHHNFHFDHFFEHEGESHSSNAHSLENIIGHRKSESQ</sequence>
<evidence type="ECO:0000259" key="2">
    <source>
        <dbReference type="PROSITE" id="PS51840"/>
    </source>
</evidence>
<evidence type="ECO:0000313" key="3">
    <source>
        <dbReference type="EMBL" id="QGN17959.1"/>
    </source>
</evidence>
<proteinExistence type="predicted"/>
<protein>
    <submittedName>
        <fullName evidence="3">YBL086C</fullName>
    </submittedName>
</protein>
<feature type="domain" description="C2 NT-type" evidence="2">
    <location>
        <begin position="5"/>
        <end position="185"/>
    </location>
</feature>
<dbReference type="PROSITE" id="PS51840">
    <property type="entry name" value="C2_NT"/>
    <property type="match status" value="1"/>
</dbReference>
<evidence type="ECO:0000256" key="1">
    <source>
        <dbReference type="SAM" id="MobiDB-lite"/>
    </source>
</evidence>
<dbReference type="Pfam" id="PF10358">
    <property type="entry name" value="NT-C2"/>
    <property type="match status" value="1"/>
</dbReference>
<organism evidence="3 4">
    <name type="scientific">Kluyveromyces marxianus</name>
    <name type="common">Yeast</name>
    <name type="synonym">Candida kefyr</name>
    <dbReference type="NCBI Taxonomy" id="4911"/>
    <lineage>
        <taxon>Eukaryota</taxon>
        <taxon>Fungi</taxon>
        <taxon>Dikarya</taxon>
        <taxon>Ascomycota</taxon>
        <taxon>Saccharomycotina</taxon>
        <taxon>Saccharomycetes</taxon>
        <taxon>Saccharomycetales</taxon>
        <taxon>Saccharomycetaceae</taxon>
        <taxon>Kluyveromyces</taxon>
    </lineage>
</organism>